<dbReference type="Proteomes" id="UP001162131">
    <property type="component" value="Unassembled WGS sequence"/>
</dbReference>
<evidence type="ECO:0000256" key="4">
    <source>
        <dbReference type="ARBA" id="ARBA00022737"/>
    </source>
</evidence>
<feature type="region of interest" description="Disordered" evidence="6">
    <location>
        <begin position="465"/>
        <end position="560"/>
    </location>
</feature>
<reference evidence="10" key="1">
    <citation type="submission" date="2021-09" db="EMBL/GenBank/DDBJ databases">
        <authorList>
            <consortium name="AG Swart"/>
            <person name="Singh M."/>
            <person name="Singh A."/>
            <person name="Seah K."/>
            <person name="Emmerich C."/>
        </authorList>
    </citation>
    <scope>NUCLEOTIDE SEQUENCE</scope>
    <source>
        <strain evidence="10">ATCC30299</strain>
    </source>
</reference>
<evidence type="ECO:0000259" key="9">
    <source>
        <dbReference type="Pfam" id="PF23098"/>
    </source>
</evidence>
<dbReference type="SUPFAM" id="SSF50978">
    <property type="entry name" value="WD40 repeat-like"/>
    <property type="match status" value="1"/>
</dbReference>
<keyword evidence="11" id="KW-1185">Reference proteome</keyword>
<accession>A0AAU9ID92</accession>
<feature type="domain" description="Nucleolar protein 10-like second" evidence="8">
    <location>
        <begin position="331"/>
        <end position="377"/>
    </location>
</feature>
<evidence type="ECO:0008006" key="12">
    <source>
        <dbReference type="Google" id="ProtNLM"/>
    </source>
</evidence>
<dbReference type="InterPro" id="IPR056551">
    <property type="entry name" value="Beta-prop_NOL10_N"/>
</dbReference>
<dbReference type="Pfam" id="PF23098">
    <property type="entry name" value="Beta-prop_NOL10_N"/>
    <property type="match status" value="1"/>
</dbReference>
<evidence type="ECO:0000259" key="7">
    <source>
        <dbReference type="Pfam" id="PF08159"/>
    </source>
</evidence>
<name>A0AAU9ID92_9CILI</name>
<evidence type="ECO:0000256" key="5">
    <source>
        <dbReference type="ARBA" id="ARBA00023242"/>
    </source>
</evidence>
<evidence type="ECO:0000256" key="1">
    <source>
        <dbReference type="ARBA" id="ARBA00004604"/>
    </source>
</evidence>
<protein>
    <recommendedName>
        <fullName evidence="12">Nucleolar protein 10</fullName>
    </recommendedName>
</protein>
<evidence type="ECO:0000313" key="11">
    <source>
        <dbReference type="Proteomes" id="UP001162131"/>
    </source>
</evidence>
<feature type="compositionally biased region" description="Acidic residues" evidence="6">
    <location>
        <begin position="499"/>
        <end position="508"/>
    </location>
</feature>
<feature type="domain" description="NUC153" evidence="7">
    <location>
        <begin position="437"/>
        <end position="462"/>
    </location>
</feature>
<evidence type="ECO:0000256" key="2">
    <source>
        <dbReference type="ARBA" id="ARBA00005264"/>
    </source>
</evidence>
<dbReference type="SMART" id="SM00320">
    <property type="entry name" value="WD40"/>
    <property type="match status" value="3"/>
</dbReference>
<gene>
    <name evidence="10" type="ORF">BSTOLATCC_MIC3548</name>
</gene>
<dbReference type="GO" id="GO:0032040">
    <property type="term" value="C:small-subunit processome"/>
    <property type="evidence" value="ECO:0007669"/>
    <property type="project" value="TreeGrafter"/>
</dbReference>
<dbReference type="PANTHER" id="PTHR14927">
    <property type="entry name" value="NUCLEOLAR PROTEIN 10"/>
    <property type="match status" value="1"/>
</dbReference>
<feature type="compositionally biased region" description="Basic and acidic residues" evidence="6">
    <location>
        <begin position="537"/>
        <end position="546"/>
    </location>
</feature>
<comment type="subcellular location">
    <subcellularLocation>
        <location evidence="1">Nucleus</location>
        <location evidence="1">Nucleolus</location>
    </subcellularLocation>
</comment>
<keyword evidence="5" id="KW-0539">Nucleus</keyword>
<dbReference type="InterPro" id="IPR012580">
    <property type="entry name" value="NUC153"/>
</dbReference>
<keyword evidence="4" id="KW-0677">Repeat</keyword>
<proteinExistence type="inferred from homology"/>
<dbReference type="InterPro" id="IPR036322">
    <property type="entry name" value="WD40_repeat_dom_sf"/>
</dbReference>
<organism evidence="10 11">
    <name type="scientific">Blepharisma stoltei</name>
    <dbReference type="NCBI Taxonomy" id="1481888"/>
    <lineage>
        <taxon>Eukaryota</taxon>
        <taxon>Sar</taxon>
        <taxon>Alveolata</taxon>
        <taxon>Ciliophora</taxon>
        <taxon>Postciliodesmatophora</taxon>
        <taxon>Heterotrichea</taxon>
        <taxon>Heterotrichida</taxon>
        <taxon>Blepharismidae</taxon>
        <taxon>Blepharisma</taxon>
    </lineage>
</organism>
<evidence type="ECO:0000259" key="8">
    <source>
        <dbReference type="Pfam" id="PF23097"/>
    </source>
</evidence>
<evidence type="ECO:0000256" key="6">
    <source>
        <dbReference type="SAM" id="MobiDB-lite"/>
    </source>
</evidence>
<evidence type="ECO:0000313" key="10">
    <source>
        <dbReference type="EMBL" id="CAG9311257.1"/>
    </source>
</evidence>
<feature type="compositionally biased region" description="Acidic residues" evidence="6">
    <location>
        <begin position="473"/>
        <end position="484"/>
    </location>
</feature>
<feature type="compositionally biased region" description="Basic residues" evidence="6">
    <location>
        <begin position="525"/>
        <end position="536"/>
    </location>
</feature>
<sequence length="560" mass="64902">MEVVAHFPITKTLDLIQDFGFPTAATRVRVSQDFNYIASSGVYPPQARIFDLSELSMKCQRNFDAEIVQFYFLSEDYKKLAFLLDNRSIELHAQYGKHYSTRIPRFGRDMTYNPFNCELYIVGATNEAYRLNLEQGRFMASLESEICNGLNVCELNKELKWILACGGEDGLIECWDLRQRNRISLIETNGGEISALSFDDEGLYMGVGHNSGVVQIYDIRYSKPIYSIKHHNKTQIKGVKFHSAGQHILTSDTKGTKITNKINGKLLTTIESEANINDIELCGKSGLIFIPNESPKIEVHFIPALGPAPTWCPFLENLTEEFEEKKPKSVLDNKQFVTIEELEKLNGTDLIGTEELEAYMHGYLMDTKLYYKLQALAMPFDYNEYRKERIKKKLEEKTAERITIRKRLPKVNKNLAQELLSDEKNKKKVKGKELLEDSRFSALFNDEKFQINTESEDYLRLHRRQPKEKVEEIKEDESDEESDENIIAKVPKKRKIDEGAEEIEDGMSDEERPFRERMEEDSHEKKKHGVRVKKSKVLKEKPDMKNRRPFVPLHKLLKSK</sequence>
<dbReference type="AlphaFoldDB" id="A0AAU9ID92"/>
<keyword evidence="3" id="KW-0853">WD repeat</keyword>
<feature type="compositionally biased region" description="Basic and acidic residues" evidence="6">
    <location>
        <begin position="509"/>
        <end position="524"/>
    </location>
</feature>
<dbReference type="Pfam" id="PF08159">
    <property type="entry name" value="NUC153"/>
    <property type="match status" value="1"/>
</dbReference>
<dbReference type="GO" id="GO:0000462">
    <property type="term" value="P:maturation of SSU-rRNA from tricistronic rRNA transcript (SSU-rRNA, 5.8S rRNA, LSU-rRNA)"/>
    <property type="evidence" value="ECO:0007669"/>
    <property type="project" value="TreeGrafter"/>
</dbReference>
<dbReference type="InterPro" id="IPR001680">
    <property type="entry name" value="WD40_rpt"/>
</dbReference>
<dbReference type="InterPro" id="IPR015943">
    <property type="entry name" value="WD40/YVTN_repeat-like_dom_sf"/>
</dbReference>
<dbReference type="EMBL" id="CAJZBQ010000004">
    <property type="protein sequence ID" value="CAG9311257.1"/>
    <property type="molecule type" value="Genomic_DNA"/>
</dbReference>
<dbReference type="Pfam" id="PF23097">
    <property type="entry name" value="NOL10_2nd"/>
    <property type="match status" value="1"/>
</dbReference>
<evidence type="ECO:0000256" key="3">
    <source>
        <dbReference type="ARBA" id="ARBA00022574"/>
    </source>
</evidence>
<comment type="caution">
    <text evidence="10">The sequence shown here is derived from an EMBL/GenBank/DDBJ whole genome shotgun (WGS) entry which is preliminary data.</text>
</comment>
<comment type="similarity">
    <text evidence="2">Belongs to the WD repeat NOL10/ENP2 family.</text>
</comment>
<dbReference type="GO" id="GO:0030686">
    <property type="term" value="C:90S preribosome"/>
    <property type="evidence" value="ECO:0007669"/>
    <property type="project" value="TreeGrafter"/>
</dbReference>
<dbReference type="PANTHER" id="PTHR14927:SF0">
    <property type="entry name" value="NUCLEOLAR PROTEIN 10"/>
    <property type="match status" value="1"/>
</dbReference>
<dbReference type="InterPro" id="IPR040382">
    <property type="entry name" value="NOL10/Enp2"/>
</dbReference>
<feature type="domain" description="Nucleolar protein 10-like N-terminal" evidence="9">
    <location>
        <begin position="12"/>
        <end position="326"/>
    </location>
</feature>
<dbReference type="Gene3D" id="2.130.10.10">
    <property type="entry name" value="YVTN repeat-like/Quinoprotein amine dehydrogenase"/>
    <property type="match status" value="1"/>
</dbReference>
<dbReference type="InterPro" id="IPR056550">
    <property type="entry name" value="NOL10_2nd"/>
</dbReference>